<feature type="domain" description="N-acyl amino acid synthase FeeM catalytic core" evidence="2">
    <location>
        <begin position="64"/>
        <end position="173"/>
    </location>
</feature>
<dbReference type="Gene3D" id="3.40.630.30">
    <property type="match status" value="1"/>
</dbReference>
<dbReference type="SUPFAM" id="SSF55729">
    <property type="entry name" value="Acyl-CoA N-acyltransferases (Nat)"/>
    <property type="match status" value="1"/>
</dbReference>
<keyword evidence="4" id="KW-1185">Reference proteome</keyword>
<feature type="region of interest" description="Disordered" evidence="1">
    <location>
        <begin position="1"/>
        <end position="20"/>
    </location>
</feature>
<reference evidence="3 4" key="1">
    <citation type="submission" date="2018-05" db="EMBL/GenBank/DDBJ databases">
        <title>complete genome sequence of Aquabacterium olei NBRC 110486.</title>
        <authorList>
            <person name="Tang B."/>
            <person name="Chang J."/>
            <person name="Zhang L."/>
            <person name="Yang H."/>
        </authorList>
    </citation>
    <scope>NUCLEOTIDE SEQUENCE [LARGE SCALE GENOMIC DNA]</scope>
    <source>
        <strain evidence="3 4">NBRC 110486</strain>
    </source>
</reference>
<dbReference type="InterPro" id="IPR016181">
    <property type="entry name" value="Acyl_CoA_acyltransferase"/>
</dbReference>
<dbReference type="Pfam" id="PF21926">
    <property type="entry name" value="FeeM"/>
    <property type="match status" value="1"/>
</dbReference>
<evidence type="ECO:0000259" key="2">
    <source>
        <dbReference type="Pfam" id="PF21926"/>
    </source>
</evidence>
<sequence>MAASSPLAPPHDRPYSVPPQCTERLPFRVRLAREEGDLARIAALRAATYGKHVPSMVPAISAPEPEDRRPDTLLLMAESRASGELLGAARMIHNGFQPLKIEQDFDLGTRFQRRFVAEAGRLTVVGRPESRMAALALVKAMYEICAHSHVDDAVITARTPMDRVYLAMRFDDLLHGNKKPFPPVGHLPHGVYLMPIQEADARWRESQCPMYSFMALTLHPDIEIDYHLVDQRFQHPGRRAYRPAPGVVAEAARAPQFNAA</sequence>
<dbReference type="InterPro" id="IPR054597">
    <property type="entry name" value="FeeM_cat"/>
</dbReference>
<accession>A0A2U8FNU9</accession>
<proteinExistence type="predicted"/>
<gene>
    <name evidence="3" type="ORF">DEH84_04175</name>
</gene>
<name>A0A2U8FNU9_9BURK</name>
<protein>
    <recommendedName>
        <fullName evidence="2">N-acyl amino acid synthase FeeM catalytic core domain-containing protein</fullName>
    </recommendedName>
</protein>
<dbReference type="KEGG" id="aon:DEH84_04175"/>
<dbReference type="AlphaFoldDB" id="A0A2U8FNU9"/>
<evidence type="ECO:0000256" key="1">
    <source>
        <dbReference type="SAM" id="MobiDB-lite"/>
    </source>
</evidence>
<dbReference type="Proteomes" id="UP000244892">
    <property type="component" value="Chromosome"/>
</dbReference>
<organism evidence="3 4">
    <name type="scientific">Aquabacterium olei</name>
    <dbReference type="NCBI Taxonomy" id="1296669"/>
    <lineage>
        <taxon>Bacteria</taxon>
        <taxon>Pseudomonadati</taxon>
        <taxon>Pseudomonadota</taxon>
        <taxon>Betaproteobacteria</taxon>
        <taxon>Burkholderiales</taxon>
        <taxon>Aquabacterium</taxon>
    </lineage>
</organism>
<dbReference type="OrthoDB" id="8773859at2"/>
<evidence type="ECO:0000313" key="3">
    <source>
        <dbReference type="EMBL" id="AWI52705.1"/>
    </source>
</evidence>
<evidence type="ECO:0000313" key="4">
    <source>
        <dbReference type="Proteomes" id="UP000244892"/>
    </source>
</evidence>
<dbReference type="RefSeq" id="WP_109035039.1">
    <property type="nucleotide sequence ID" value="NZ_CP029210.1"/>
</dbReference>
<dbReference type="EMBL" id="CP029210">
    <property type="protein sequence ID" value="AWI52705.1"/>
    <property type="molecule type" value="Genomic_DNA"/>
</dbReference>